<name>A0ABS5SDY5_9BACT</name>
<evidence type="ECO:0000313" key="3">
    <source>
        <dbReference type="Proteomes" id="UP000756860"/>
    </source>
</evidence>
<dbReference type="InterPro" id="IPR037523">
    <property type="entry name" value="VOC_core"/>
</dbReference>
<dbReference type="Pfam" id="PF00903">
    <property type="entry name" value="Glyoxalase"/>
    <property type="match status" value="1"/>
</dbReference>
<dbReference type="PROSITE" id="PS51819">
    <property type="entry name" value="VOC"/>
    <property type="match status" value="1"/>
</dbReference>
<reference evidence="2 3" key="1">
    <citation type="submission" date="2021-05" db="EMBL/GenBank/DDBJ databases">
        <title>The draft genome of Geobacter luticola JCM 17780.</title>
        <authorList>
            <person name="Xu Z."/>
            <person name="Masuda Y."/>
            <person name="Itoh H."/>
            <person name="Senoo K."/>
        </authorList>
    </citation>
    <scope>NUCLEOTIDE SEQUENCE [LARGE SCALE GENOMIC DNA]</scope>
    <source>
        <strain evidence="2 3">JCM 17780</strain>
    </source>
</reference>
<comment type="caution">
    <text evidence="2">The sequence shown here is derived from an EMBL/GenBank/DDBJ whole genome shotgun (WGS) entry which is preliminary data.</text>
</comment>
<proteinExistence type="predicted"/>
<evidence type="ECO:0000313" key="2">
    <source>
        <dbReference type="EMBL" id="MBT0652242.1"/>
    </source>
</evidence>
<feature type="domain" description="VOC" evidence="1">
    <location>
        <begin position="4"/>
        <end position="117"/>
    </location>
</feature>
<dbReference type="Proteomes" id="UP000756860">
    <property type="component" value="Unassembled WGS sequence"/>
</dbReference>
<dbReference type="InterPro" id="IPR029068">
    <property type="entry name" value="Glyas_Bleomycin-R_OHBP_Dase"/>
</dbReference>
<accession>A0ABS5SDY5</accession>
<organism evidence="2 3">
    <name type="scientific">Geomobilimonas luticola</name>
    <dbReference type="NCBI Taxonomy" id="1114878"/>
    <lineage>
        <taxon>Bacteria</taxon>
        <taxon>Pseudomonadati</taxon>
        <taxon>Thermodesulfobacteriota</taxon>
        <taxon>Desulfuromonadia</taxon>
        <taxon>Geobacterales</taxon>
        <taxon>Geobacteraceae</taxon>
        <taxon>Geomobilimonas</taxon>
    </lineage>
</organism>
<sequence>MVTKMKNVVVFVRDLDKARHFYKEQLKLPLSQESVATMEFFPGATSNLGVALAMHEAAMPLVGRHTGITLVVSNLDELYQELVAAGVTFPEPLEKSPWGKMAVVADPDGNQFALVEG</sequence>
<dbReference type="Gene3D" id="3.10.180.10">
    <property type="entry name" value="2,3-Dihydroxybiphenyl 1,2-Dioxygenase, domain 1"/>
    <property type="match status" value="1"/>
</dbReference>
<dbReference type="RefSeq" id="WP_214174196.1">
    <property type="nucleotide sequence ID" value="NZ_JAHCVK010000001.1"/>
</dbReference>
<protein>
    <submittedName>
        <fullName evidence="2">VOC family protein</fullName>
    </submittedName>
</protein>
<dbReference type="InterPro" id="IPR004360">
    <property type="entry name" value="Glyas_Fos-R_dOase_dom"/>
</dbReference>
<keyword evidence="3" id="KW-1185">Reference proteome</keyword>
<dbReference type="PANTHER" id="PTHR36437">
    <property type="entry name" value="GLYOXALASE/BLEOMYCIN RESISTANCE PROTEIN/DIOXYGENASE"/>
    <property type="match status" value="1"/>
</dbReference>
<gene>
    <name evidence="2" type="ORF">KI810_04185</name>
</gene>
<evidence type="ECO:0000259" key="1">
    <source>
        <dbReference type="PROSITE" id="PS51819"/>
    </source>
</evidence>
<dbReference type="EMBL" id="JAHCVK010000001">
    <property type="protein sequence ID" value="MBT0652242.1"/>
    <property type="molecule type" value="Genomic_DNA"/>
</dbReference>
<dbReference type="SUPFAM" id="SSF54593">
    <property type="entry name" value="Glyoxalase/Bleomycin resistance protein/Dihydroxybiphenyl dioxygenase"/>
    <property type="match status" value="1"/>
</dbReference>
<dbReference type="PANTHER" id="PTHR36437:SF2">
    <property type="entry name" value="GLYOXALASE_BLEOMYCIN RESISTANCE PROTEIN_DIOXYGENASE"/>
    <property type="match status" value="1"/>
</dbReference>